<gene>
    <name evidence="1" type="ORF">JOF35_005445</name>
</gene>
<reference evidence="1 2" key="1">
    <citation type="submission" date="2023-07" db="EMBL/GenBank/DDBJ databases">
        <title>Sequencing the genomes of 1000 actinobacteria strains.</title>
        <authorList>
            <person name="Klenk H.-P."/>
        </authorList>
    </citation>
    <scope>NUCLEOTIDE SEQUENCE [LARGE SCALE GENOMIC DNA]</scope>
    <source>
        <strain evidence="1 2">DSM 41600</strain>
    </source>
</reference>
<keyword evidence="2" id="KW-1185">Reference proteome</keyword>
<protein>
    <submittedName>
        <fullName evidence="1">Uncharacterized protein</fullName>
    </submittedName>
</protein>
<sequence length="170" mass="19031">MDAAMVGLVGTVLGGLIGAGGALGQTRVSGRDQRRNQELHWRRQMRRDAYAQLLSKATAALVAGADATDAVEDEDLDHSGKAERFRTAVTDLEYVVALVSLEGPEDASRLAWELAQEFRHWSNCLELYVGINEGYQAMTSPHEMWEYTLDHKNTSYEAVDEFPRKCQEWL</sequence>
<dbReference type="EMBL" id="JAURUE010000002">
    <property type="protein sequence ID" value="MDP9613107.1"/>
    <property type="molecule type" value="Genomic_DNA"/>
</dbReference>
<evidence type="ECO:0000313" key="1">
    <source>
        <dbReference type="EMBL" id="MDP9613107.1"/>
    </source>
</evidence>
<organism evidence="1 2">
    <name type="scientific">Streptomyces demainii</name>
    <dbReference type="NCBI Taxonomy" id="588122"/>
    <lineage>
        <taxon>Bacteria</taxon>
        <taxon>Bacillati</taxon>
        <taxon>Actinomycetota</taxon>
        <taxon>Actinomycetes</taxon>
        <taxon>Kitasatosporales</taxon>
        <taxon>Streptomycetaceae</taxon>
        <taxon>Streptomyces</taxon>
    </lineage>
</organism>
<dbReference type="RefSeq" id="WP_307111447.1">
    <property type="nucleotide sequence ID" value="NZ_JAURUE010000002.1"/>
</dbReference>
<comment type="caution">
    <text evidence="1">The sequence shown here is derived from an EMBL/GenBank/DDBJ whole genome shotgun (WGS) entry which is preliminary data.</text>
</comment>
<proteinExistence type="predicted"/>
<accession>A0ABT9KXF8</accession>
<dbReference type="Proteomes" id="UP001234880">
    <property type="component" value="Unassembled WGS sequence"/>
</dbReference>
<evidence type="ECO:0000313" key="2">
    <source>
        <dbReference type="Proteomes" id="UP001234880"/>
    </source>
</evidence>
<name>A0ABT9KXF8_9ACTN</name>